<keyword evidence="4" id="KW-0408">Iron</keyword>
<dbReference type="Proteomes" id="UP000008141">
    <property type="component" value="Unassembled WGS sequence"/>
</dbReference>
<dbReference type="EMBL" id="GL433836">
    <property type="protein sequence ID" value="EFN59120.1"/>
    <property type="molecule type" value="Genomic_DNA"/>
</dbReference>
<name>E1Z4U7_CHLVA</name>
<dbReference type="GO" id="GO:0005829">
    <property type="term" value="C:cytosol"/>
    <property type="evidence" value="ECO:0007669"/>
    <property type="project" value="TreeGrafter"/>
</dbReference>
<sequence>MRWVELASKGDVPQARSSHSITAVGDRLYLWGGESAPRVPISTDMHAYDMQAAQWSLVQAQGTPPSLRNAHAAAAIGAGIYIFGGRSGIDIGEGSLNDLHRFDAESATWVEVRPASEAVPPKRSYHAMAAAQGRLYVFGGCGEGSTGRLNDLWEFDLSTATWRQLPSSDAIKASGNRTLGRGGAGFAAVPCALFVVAGFAGQEMGDVHRQGRGAGPPGGSSSCGHDQPVALPARSVCAVAAHGCAGCLHSNHIVVFGGEVDPSTQGHAGAGCYSADTFCLDTACGHWHSISAGGQPPSPRGWLAATACGTGVVVHGGNSASNQRLADMFLLEMH</sequence>
<protein>
    <submittedName>
        <fullName evidence="5">Uncharacterized protein</fullName>
    </submittedName>
</protein>
<dbReference type="GeneID" id="17358501"/>
<dbReference type="AlphaFoldDB" id="E1Z4U7"/>
<dbReference type="OrthoDB" id="10250130at2759"/>
<comment type="cofactor">
    <cofactor evidence="1">
        <name>Fe(2+)</name>
        <dbReference type="ChEBI" id="CHEBI:29033"/>
    </cofactor>
</comment>
<dbReference type="STRING" id="554065.E1Z4U7"/>
<dbReference type="GO" id="GO:0019760">
    <property type="term" value="P:glucosinolate metabolic process"/>
    <property type="evidence" value="ECO:0007669"/>
    <property type="project" value="UniProtKB-ARBA"/>
</dbReference>
<dbReference type="GO" id="GO:0030234">
    <property type="term" value="F:enzyme regulator activity"/>
    <property type="evidence" value="ECO:0007669"/>
    <property type="project" value="TreeGrafter"/>
</dbReference>
<dbReference type="RefSeq" id="XP_005851222.1">
    <property type="nucleotide sequence ID" value="XM_005851160.1"/>
</dbReference>
<proteinExistence type="predicted"/>
<dbReference type="eggNOG" id="KOG0379">
    <property type="taxonomic scope" value="Eukaryota"/>
</dbReference>
<dbReference type="InParanoid" id="E1Z4U7"/>
<evidence type="ECO:0000313" key="5">
    <source>
        <dbReference type="EMBL" id="EFN59120.1"/>
    </source>
</evidence>
<keyword evidence="3" id="KW-0677">Repeat</keyword>
<dbReference type="SMART" id="SM00612">
    <property type="entry name" value="Kelch"/>
    <property type="match status" value="2"/>
</dbReference>
<dbReference type="PANTHER" id="PTHR47435">
    <property type="entry name" value="KELCH REPEAT PROTEIN (AFU_ORTHOLOGUE AFUA_5G12780)"/>
    <property type="match status" value="1"/>
</dbReference>
<organism evidence="6">
    <name type="scientific">Chlorella variabilis</name>
    <name type="common">Green alga</name>
    <dbReference type="NCBI Taxonomy" id="554065"/>
    <lineage>
        <taxon>Eukaryota</taxon>
        <taxon>Viridiplantae</taxon>
        <taxon>Chlorophyta</taxon>
        <taxon>core chlorophytes</taxon>
        <taxon>Trebouxiophyceae</taxon>
        <taxon>Chlorellales</taxon>
        <taxon>Chlorellaceae</taxon>
        <taxon>Chlorella clade</taxon>
        <taxon>Chlorella</taxon>
    </lineage>
</organism>
<evidence type="ECO:0000256" key="2">
    <source>
        <dbReference type="ARBA" id="ARBA00022441"/>
    </source>
</evidence>
<dbReference type="OMA" id="PARGWFD"/>
<keyword evidence="6" id="KW-1185">Reference proteome</keyword>
<dbReference type="FunCoup" id="E1Z4U7">
    <property type="interactions" value="652"/>
</dbReference>
<dbReference type="KEGG" id="cvr:CHLNCDRAFT_19060"/>
<dbReference type="InterPro" id="IPR015915">
    <property type="entry name" value="Kelch-typ_b-propeller"/>
</dbReference>
<evidence type="ECO:0000256" key="1">
    <source>
        <dbReference type="ARBA" id="ARBA00001954"/>
    </source>
</evidence>
<evidence type="ECO:0000256" key="4">
    <source>
        <dbReference type="ARBA" id="ARBA00023004"/>
    </source>
</evidence>
<evidence type="ECO:0000313" key="6">
    <source>
        <dbReference type="Proteomes" id="UP000008141"/>
    </source>
</evidence>
<reference evidence="5 6" key="1">
    <citation type="journal article" date="2010" name="Plant Cell">
        <title>The Chlorella variabilis NC64A genome reveals adaptation to photosymbiosis, coevolution with viruses, and cryptic sex.</title>
        <authorList>
            <person name="Blanc G."/>
            <person name="Duncan G."/>
            <person name="Agarkova I."/>
            <person name="Borodovsky M."/>
            <person name="Gurnon J."/>
            <person name="Kuo A."/>
            <person name="Lindquist E."/>
            <person name="Lucas S."/>
            <person name="Pangilinan J."/>
            <person name="Polle J."/>
            <person name="Salamov A."/>
            <person name="Terry A."/>
            <person name="Yamada T."/>
            <person name="Dunigan D.D."/>
            <person name="Grigoriev I.V."/>
            <person name="Claverie J.M."/>
            <person name="Van Etten J.L."/>
        </authorList>
    </citation>
    <scope>NUCLEOTIDE SEQUENCE [LARGE SCALE GENOMIC DNA]</scope>
    <source>
        <strain evidence="5 6">NC64A</strain>
    </source>
</reference>
<dbReference type="InterPro" id="IPR006652">
    <property type="entry name" value="Kelch_1"/>
</dbReference>
<gene>
    <name evidence="5" type="ORF">CHLNCDRAFT_19060</name>
</gene>
<dbReference type="SUPFAM" id="SSF117281">
    <property type="entry name" value="Kelch motif"/>
    <property type="match status" value="2"/>
</dbReference>
<dbReference type="Pfam" id="PF24681">
    <property type="entry name" value="Kelch_KLHDC2_KLHL20_DRC7"/>
    <property type="match status" value="1"/>
</dbReference>
<keyword evidence="2" id="KW-0880">Kelch repeat</keyword>
<dbReference type="PANTHER" id="PTHR47435:SF4">
    <property type="entry name" value="KELCH REPEAT PROTEIN (AFU_ORTHOLOGUE AFUA_5G12780)"/>
    <property type="match status" value="1"/>
</dbReference>
<dbReference type="Gene3D" id="2.120.10.80">
    <property type="entry name" value="Kelch-type beta propeller"/>
    <property type="match status" value="2"/>
</dbReference>
<evidence type="ECO:0000256" key="3">
    <source>
        <dbReference type="ARBA" id="ARBA00022737"/>
    </source>
</evidence>
<accession>E1Z4U7</accession>